<dbReference type="Pfam" id="PF06092">
    <property type="entry name" value="DUF943"/>
    <property type="match status" value="1"/>
</dbReference>
<keyword evidence="2" id="KW-1185">Reference proteome</keyword>
<dbReference type="RefSeq" id="WP_165060781.1">
    <property type="nucleotide sequence ID" value="NZ_JAADJS010000004.1"/>
</dbReference>
<dbReference type="EMBL" id="JAADJS010000004">
    <property type="protein sequence ID" value="NGX88961.1"/>
    <property type="molecule type" value="Genomic_DNA"/>
</dbReference>
<protein>
    <submittedName>
        <fullName evidence="1">DUF943 family protein</fullName>
    </submittedName>
</protein>
<reference evidence="1 2" key="1">
    <citation type="submission" date="2020-03" db="EMBL/GenBank/DDBJ databases">
        <title>Rahnella aceri sp. nov., isoated from traditional Jeju Makgeolli.</title>
        <authorList>
            <person name="Kim I.S."/>
            <person name="Jeon D."/>
        </authorList>
    </citation>
    <scope>NUCLEOTIDE SEQUENCE [LARGE SCALE GENOMIC DNA]</scope>
    <source>
        <strain evidence="1 2">Lac-M11</strain>
    </source>
</reference>
<dbReference type="InterPro" id="IPR010351">
    <property type="entry name" value="DUF943"/>
</dbReference>
<dbReference type="Proteomes" id="UP000476696">
    <property type="component" value="Unassembled WGS sequence"/>
</dbReference>
<dbReference type="AlphaFoldDB" id="A0A6M2B8Q1"/>
<comment type="caution">
    <text evidence="1">The sequence shown here is derived from an EMBL/GenBank/DDBJ whole genome shotgun (WGS) entry which is preliminary data.</text>
</comment>
<evidence type="ECO:0000313" key="2">
    <source>
        <dbReference type="Proteomes" id="UP000476696"/>
    </source>
</evidence>
<organism evidence="1 2">
    <name type="scientific">Rahnella contaminans</name>
    <dbReference type="NCBI Taxonomy" id="2703882"/>
    <lineage>
        <taxon>Bacteria</taxon>
        <taxon>Pseudomonadati</taxon>
        <taxon>Pseudomonadota</taxon>
        <taxon>Gammaproteobacteria</taxon>
        <taxon>Enterobacterales</taxon>
        <taxon>Yersiniaceae</taxon>
        <taxon>Rahnella</taxon>
    </lineage>
</organism>
<evidence type="ECO:0000313" key="1">
    <source>
        <dbReference type="EMBL" id="NGX88961.1"/>
    </source>
</evidence>
<sequence length="143" mass="16770">MRIKITLFVIATLLFVISLLISLREPEVIFVHQGNEFTDIVVKKFPLTQRGRVKWWGDNKLYLKEKYGIPKADEFGHYHIFIFDIGDGFKKNSEADSIWFSFSTTDLICFDEIKSEDRCIEKSILMRVTRKKMGETSYIFDGD</sequence>
<proteinExistence type="predicted"/>
<name>A0A6M2B8Q1_9GAMM</name>
<accession>A0A6M2B8Q1</accession>
<gene>
    <name evidence="1" type="ORF">GW579_17935</name>
</gene>